<dbReference type="InterPro" id="IPR036527">
    <property type="entry name" value="SCP2_sterol-bd_dom_sf"/>
</dbReference>
<reference evidence="2 3" key="1">
    <citation type="submission" date="2019-04" db="EMBL/GenBank/DDBJ databases">
        <title>Draft genome sequence of Youngimonas vesicularis.</title>
        <authorList>
            <person name="Hameed A."/>
        </authorList>
    </citation>
    <scope>NUCLEOTIDE SEQUENCE [LARGE SCALE GENOMIC DNA]</scope>
    <source>
        <strain evidence="2 3">CC-AMW-E</strain>
    </source>
</reference>
<feature type="domain" description="SCP2" evidence="1">
    <location>
        <begin position="50"/>
        <end position="136"/>
    </location>
</feature>
<dbReference type="Pfam" id="PF02036">
    <property type="entry name" value="SCP2"/>
    <property type="match status" value="1"/>
</dbReference>
<dbReference type="Proteomes" id="UP000306113">
    <property type="component" value="Unassembled WGS sequence"/>
</dbReference>
<sequence length="182" mass="20129">MDAMHTSERIPLFPRLAAAPLTVLPLYPIQVVLDRFAKQVGKTHPKMFRRMREHAHARFELDPTDLPFLIQIEPRGGTPSVRLTRSAQPCDARIAGPMAALLGMVHGAYDGDALFFSRDLVIEGDTAAVLALRNAIDAAEIDLTGELAQAAGPARVMIERLSEYVEKRTGVALTRHEEAEHW</sequence>
<comment type="caution">
    <text evidence="2">The sequence shown here is derived from an EMBL/GenBank/DDBJ whole genome shotgun (WGS) entry which is preliminary data.</text>
</comment>
<keyword evidence="3" id="KW-1185">Reference proteome</keyword>
<accession>A0A4S3MA93</accession>
<evidence type="ECO:0000313" key="3">
    <source>
        <dbReference type="Proteomes" id="UP000306113"/>
    </source>
</evidence>
<evidence type="ECO:0000313" key="2">
    <source>
        <dbReference type="EMBL" id="THD73978.1"/>
    </source>
</evidence>
<proteinExistence type="predicted"/>
<dbReference type="AlphaFoldDB" id="A0A4S3MA93"/>
<dbReference type="OrthoDB" id="8479080at2"/>
<dbReference type="EMBL" id="SSMD01000004">
    <property type="protein sequence ID" value="THD73978.1"/>
    <property type="molecule type" value="Genomic_DNA"/>
</dbReference>
<gene>
    <name evidence="2" type="ORF">E7681_10245</name>
</gene>
<name>A0A4S3MA93_9RHOB</name>
<dbReference type="RefSeq" id="WP_136339188.1">
    <property type="nucleotide sequence ID" value="NZ_SSMD01000004.1"/>
</dbReference>
<protein>
    <submittedName>
        <fullName evidence="2">Sterol-binding protein</fullName>
    </submittedName>
</protein>
<dbReference type="InterPro" id="IPR003033">
    <property type="entry name" value="SCP2_sterol-bd_dom"/>
</dbReference>
<evidence type="ECO:0000259" key="1">
    <source>
        <dbReference type="Pfam" id="PF02036"/>
    </source>
</evidence>
<organism evidence="2 3">
    <name type="scientific">Thalassobius vesicularis</name>
    <dbReference type="NCBI Taxonomy" id="1294297"/>
    <lineage>
        <taxon>Bacteria</taxon>
        <taxon>Pseudomonadati</taxon>
        <taxon>Pseudomonadota</taxon>
        <taxon>Alphaproteobacteria</taxon>
        <taxon>Rhodobacterales</taxon>
        <taxon>Roseobacteraceae</taxon>
        <taxon>Thalassovita</taxon>
    </lineage>
</organism>
<dbReference type="SUPFAM" id="SSF55718">
    <property type="entry name" value="SCP-like"/>
    <property type="match status" value="1"/>
</dbReference>